<sequence length="274" mass="31088">MMKSHINHASYAKVLIFSNNSRYSYIFAGLPPFHQRADVIAMEIAMEPDAPRQNLAINAYRTLKHDIIRGRYAPEEKLLMSRLKEHYGVSTGPLREALSQLVADRLVVAISQRGYRVAPMSLAELNDIYDARAQLEGLILRLAIERGDDEWEASVVATAHRLSRVTDISSPDELLDGWDTRHKAFHTAIASGCNSPHLLQMRHTLFDQVERYRHLWLQETVMSPTALAQKRQEHAALVEVILARNAEQADTLMRDHLMTPVPIITQVLKARGIQ</sequence>
<name>A0A1R4HXS4_9GAMM</name>
<accession>A0A1R4HXS4</accession>
<dbReference type="Pfam" id="PF07729">
    <property type="entry name" value="FCD"/>
    <property type="match status" value="1"/>
</dbReference>
<dbReference type="GO" id="GO:0003700">
    <property type="term" value="F:DNA-binding transcription factor activity"/>
    <property type="evidence" value="ECO:0007669"/>
    <property type="project" value="InterPro"/>
</dbReference>
<dbReference type="PANTHER" id="PTHR43537:SF20">
    <property type="entry name" value="HTH-TYPE TRANSCRIPTIONAL REPRESSOR GLAR"/>
    <property type="match status" value="1"/>
</dbReference>
<evidence type="ECO:0000256" key="1">
    <source>
        <dbReference type="ARBA" id="ARBA00023015"/>
    </source>
</evidence>
<dbReference type="SUPFAM" id="SSF46785">
    <property type="entry name" value="Winged helix' DNA-binding domain"/>
    <property type="match status" value="1"/>
</dbReference>
<dbReference type="Gene3D" id="1.20.120.530">
    <property type="entry name" value="GntR ligand-binding domain-like"/>
    <property type="match status" value="1"/>
</dbReference>
<dbReference type="Gene3D" id="1.10.10.10">
    <property type="entry name" value="Winged helix-like DNA-binding domain superfamily/Winged helix DNA-binding domain"/>
    <property type="match status" value="1"/>
</dbReference>
<keyword evidence="3" id="KW-0804">Transcription</keyword>
<comment type="caution">
    <text evidence="5">The sequence shown here is derived from an EMBL/GenBank/DDBJ whole genome shotgun (WGS) entry which is preliminary data.</text>
</comment>
<dbReference type="InterPro" id="IPR036388">
    <property type="entry name" value="WH-like_DNA-bd_sf"/>
</dbReference>
<feature type="domain" description="HTH gntR-type" evidence="4">
    <location>
        <begin position="53"/>
        <end position="120"/>
    </location>
</feature>
<dbReference type="SUPFAM" id="SSF48008">
    <property type="entry name" value="GntR ligand-binding domain-like"/>
    <property type="match status" value="1"/>
</dbReference>
<dbReference type="AlphaFoldDB" id="A0A1R4HXS4"/>
<dbReference type="Pfam" id="PF00392">
    <property type="entry name" value="GntR"/>
    <property type="match status" value="1"/>
</dbReference>
<dbReference type="PROSITE" id="PS50949">
    <property type="entry name" value="HTH_GNTR"/>
    <property type="match status" value="1"/>
</dbReference>
<proteinExistence type="predicted"/>
<dbReference type="InterPro" id="IPR008920">
    <property type="entry name" value="TF_FadR/GntR_C"/>
</dbReference>
<dbReference type="CDD" id="cd07377">
    <property type="entry name" value="WHTH_GntR"/>
    <property type="match status" value="1"/>
</dbReference>
<dbReference type="Proteomes" id="UP000196331">
    <property type="component" value="Unassembled WGS sequence"/>
</dbReference>
<dbReference type="GO" id="GO:0003677">
    <property type="term" value="F:DNA binding"/>
    <property type="evidence" value="ECO:0007669"/>
    <property type="project" value="UniProtKB-KW"/>
</dbReference>
<dbReference type="InterPro" id="IPR000524">
    <property type="entry name" value="Tscrpt_reg_HTH_GntR"/>
</dbReference>
<dbReference type="InterPro" id="IPR036390">
    <property type="entry name" value="WH_DNA-bd_sf"/>
</dbReference>
<dbReference type="PANTHER" id="PTHR43537">
    <property type="entry name" value="TRANSCRIPTIONAL REGULATOR, GNTR FAMILY"/>
    <property type="match status" value="1"/>
</dbReference>
<dbReference type="SMART" id="SM00895">
    <property type="entry name" value="FCD"/>
    <property type="match status" value="1"/>
</dbReference>
<evidence type="ECO:0000259" key="4">
    <source>
        <dbReference type="PROSITE" id="PS50949"/>
    </source>
</evidence>
<protein>
    <submittedName>
        <fullName evidence="5">CsiR, transcriptional repressor of CsiD</fullName>
    </submittedName>
</protein>
<dbReference type="SMART" id="SM00345">
    <property type="entry name" value="HTH_GNTR"/>
    <property type="match status" value="1"/>
</dbReference>
<evidence type="ECO:0000313" key="6">
    <source>
        <dbReference type="Proteomes" id="UP000196331"/>
    </source>
</evidence>
<dbReference type="InterPro" id="IPR011711">
    <property type="entry name" value="GntR_C"/>
</dbReference>
<keyword evidence="2" id="KW-0238">DNA-binding</keyword>
<keyword evidence="1" id="KW-0805">Transcription regulation</keyword>
<dbReference type="NCBIfam" id="NF008576">
    <property type="entry name" value="PRK11534.1"/>
    <property type="match status" value="1"/>
</dbReference>
<gene>
    <name evidence="5" type="ORF">CZ787_07920</name>
</gene>
<organism evidence="5 6">
    <name type="scientific">Halomonas citrativorans</name>
    <dbReference type="NCBI Taxonomy" id="2742612"/>
    <lineage>
        <taxon>Bacteria</taxon>
        <taxon>Pseudomonadati</taxon>
        <taxon>Pseudomonadota</taxon>
        <taxon>Gammaproteobacteria</taxon>
        <taxon>Oceanospirillales</taxon>
        <taxon>Halomonadaceae</taxon>
        <taxon>Halomonas</taxon>
    </lineage>
</organism>
<dbReference type="EMBL" id="FUKM01000033">
    <property type="protein sequence ID" value="SJN12377.1"/>
    <property type="molecule type" value="Genomic_DNA"/>
</dbReference>
<evidence type="ECO:0000256" key="2">
    <source>
        <dbReference type="ARBA" id="ARBA00023125"/>
    </source>
</evidence>
<reference evidence="5 6" key="1">
    <citation type="submission" date="2017-02" db="EMBL/GenBank/DDBJ databases">
        <authorList>
            <person name="Dridi B."/>
        </authorList>
    </citation>
    <scope>NUCLEOTIDE SEQUENCE [LARGE SCALE GENOMIC DNA]</scope>
    <source>
        <strain evidence="5 6">JB380</strain>
    </source>
</reference>
<evidence type="ECO:0000313" key="5">
    <source>
        <dbReference type="EMBL" id="SJN12377.1"/>
    </source>
</evidence>
<evidence type="ECO:0000256" key="3">
    <source>
        <dbReference type="ARBA" id="ARBA00023163"/>
    </source>
</evidence>